<comment type="cofactor">
    <cofactor evidence="1">
        <name>heme</name>
        <dbReference type="ChEBI" id="CHEBI:30413"/>
    </cofactor>
</comment>
<evidence type="ECO:0000256" key="3">
    <source>
        <dbReference type="ARBA" id="ARBA00010617"/>
    </source>
</evidence>
<dbReference type="Proteomes" id="UP001652741">
    <property type="component" value="Chromosome ssa05"/>
</dbReference>
<proteinExistence type="inferred from homology"/>
<dbReference type="InterPro" id="IPR036396">
    <property type="entry name" value="Cyt_P450_sf"/>
</dbReference>
<keyword evidence="10" id="KW-0472">Membrane</keyword>
<dbReference type="PANTHER" id="PTHR24279">
    <property type="entry name" value="CYTOCHROME P450"/>
    <property type="match status" value="1"/>
</dbReference>
<evidence type="ECO:0000313" key="12">
    <source>
        <dbReference type="RefSeq" id="XP_045574809.1"/>
    </source>
</evidence>
<keyword evidence="11" id="KW-1185">Reference proteome</keyword>
<protein>
    <submittedName>
        <fullName evidence="12">Cholesterol side-chain cleavage enzyme, mitochondrial-like</fullName>
    </submittedName>
</protein>
<evidence type="ECO:0000256" key="10">
    <source>
        <dbReference type="ARBA" id="ARBA00023136"/>
    </source>
</evidence>
<dbReference type="PANTHER" id="PTHR24279:SF1">
    <property type="entry name" value="CYTOCHROME P450 11B2, MITOCHONDRIAL"/>
    <property type="match status" value="1"/>
</dbReference>
<keyword evidence="4" id="KW-0349">Heme</keyword>
<dbReference type="Pfam" id="PF00067">
    <property type="entry name" value="p450"/>
    <property type="match status" value="1"/>
</dbReference>
<keyword evidence="7" id="KW-0408">Iron</keyword>
<accession>A0ABM3EUT6</accession>
<organism evidence="11 12">
    <name type="scientific">Salmo salar</name>
    <name type="common">Atlantic salmon</name>
    <dbReference type="NCBI Taxonomy" id="8030"/>
    <lineage>
        <taxon>Eukaryota</taxon>
        <taxon>Metazoa</taxon>
        <taxon>Chordata</taxon>
        <taxon>Craniata</taxon>
        <taxon>Vertebrata</taxon>
        <taxon>Euteleostomi</taxon>
        <taxon>Actinopterygii</taxon>
        <taxon>Neopterygii</taxon>
        <taxon>Teleostei</taxon>
        <taxon>Protacanthopterygii</taxon>
        <taxon>Salmoniformes</taxon>
        <taxon>Salmonidae</taxon>
        <taxon>Salmoninae</taxon>
        <taxon>Salmo</taxon>
    </lineage>
</organism>
<keyword evidence="8" id="KW-0503">Monooxygenase</keyword>
<comment type="similarity">
    <text evidence="3">Belongs to the cytochrome P450 family.</text>
</comment>
<gene>
    <name evidence="12" type="primary">LOC123743164</name>
</gene>
<keyword evidence="5" id="KW-0479">Metal-binding</keyword>
<dbReference type="InterPro" id="IPR001128">
    <property type="entry name" value="Cyt_P450"/>
</dbReference>
<dbReference type="InterPro" id="IPR050479">
    <property type="entry name" value="CYP11_CYP27_families"/>
</dbReference>
<comment type="subcellular location">
    <subcellularLocation>
        <location evidence="2">Mitochondrion membrane</location>
    </subcellularLocation>
</comment>
<sequence>MWSVSVSPSVFQGIEGMCVSVRPAACVRIQREMCVCLAGTVAGRGVEGVTPTRGGPAGRGGGRGLRRFEEIPHTGSSGWLNLVKFWREDRFKLLHKHMERTFTTLGPIYRNGAEWRADHLLLNREVMMAPAVRRFLPLLDEVSRDFCRLLATRVEKEGGEEERGHSLTFDPSPDLFHFALEGCCLLSHFQFS</sequence>
<name>A0ABM3EUT6_SALSA</name>
<dbReference type="RefSeq" id="XP_045574809.1">
    <property type="nucleotide sequence ID" value="XM_045718853.1"/>
</dbReference>
<keyword evidence="9" id="KW-0496">Mitochondrion</keyword>
<evidence type="ECO:0000256" key="8">
    <source>
        <dbReference type="ARBA" id="ARBA00023033"/>
    </source>
</evidence>
<reference evidence="12" key="1">
    <citation type="submission" date="2025-08" db="UniProtKB">
        <authorList>
            <consortium name="RefSeq"/>
        </authorList>
    </citation>
    <scope>IDENTIFICATION</scope>
</reference>
<keyword evidence="6" id="KW-0560">Oxidoreductase</keyword>
<evidence type="ECO:0000256" key="2">
    <source>
        <dbReference type="ARBA" id="ARBA00004325"/>
    </source>
</evidence>
<evidence type="ECO:0000256" key="7">
    <source>
        <dbReference type="ARBA" id="ARBA00023004"/>
    </source>
</evidence>
<evidence type="ECO:0000256" key="6">
    <source>
        <dbReference type="ARBA" id="ARBA00023002"/>
    </source>
</evidence>
<dbReference type="GeneID" id="123743164"/>
<dbReference type="Gene3D" id="1.10.630.10">
    <property type="entry name" value="Cytochrome P450"/>
    <property type="match status" value="1"/>
</dbReference>
<evidence type="ECO:0000256" key="5">
    <source>
        <dbReference type="ARBA" id="ARBA00022723"/>
    </source>
</evidence>
<evidence type="ECO:0000256" key="1">
    <source>
        <dbReference type="ARBA" id="ARBA00001971"/>
    </source>
</evidence>
<evidence type="ECO:0000256" key="9">
    <source>
        <dbReference type="ARBA" id="ARBA00023128"/>
    </source>
</evidence>
<evidence type="ECO:0000256" key="4">
    <source>
        <dbReference type="ARBA" id="ARBA00022617"/>
    </source>
</evidence>
<evidence type="ECO:0000313" key="11">
    <source>
        <dbReference type="Proteomes" id="UP001652741"/>
    </source>
</evidence>